<dbReference type="Proteomes" id="UP000189701">
    <property type="component" value="Unplaced"/>
</dbReference>
<reference evidence="2" key="2">
    <citation type="submission" date="2025-08" db="UniProtKB">
        <authorList>
            <consortium name="RefSeq"/>
        </authorList>
    </citation>
    <scope>IDENTIFICATION</scope>
    <source>
        <tissue evidence="2">Leaf</tissue>
    </source>
</reference>
<evidence type="ECO:0000313" key="1">
    <source>
        <dbReference type="Proteomes" id="UP000189701"/>
    </source>
</evidence>
<dbReference type="AlphaFoldDB" id="A0A1U7WWU6"/>
<gene>
    <name evidence="2" type="primary">LOC104232808</name>
</gene>
<proteinExistence type="predicted"/>
<protein>
    <submittedName>
        <fullName evidence="2">Uncharacterized protein LOC104232808</fullName>
    </submittedName>
</protein>
<sequence length="57" mass="6498">MALLDGSDIQFQLYAMPAEMLITMQVSQLLFLCKVHIKLCACYSFNFNSPDVIQCHI</sequence>
<organism evidence="1 2">
    <name type="scientific">Nicotiana sylvestris</name>
    <name type="common">Wood tobacco</name>
    <name type="synonym">South American tobacco</name>
    <dbReference type="NCBI Taxonomy" id="4096"/>
    <lineage>
        <taxon>Eukaryota</taxon>
        <taxon>Viridiplantae</taxon>
        <taxon>Streptophyta</taxon>
        <taxon>Embryophyta</taxon>
        <taxon>Tracheophyta</taxon>
        <taxon>Spermatophyta</taxon>
        <taxon>Magnoliopsida</taxon>
        <taxon>eudicotyledons</taxon>
        <taxon>Gunneridae</taxon>
        <taxon>Pentapetalae</taxon>
        <taxon>asterids</taxon>
        <taxon>lamiids</taxon>
        <taxon>Solanales</taxon>
        <taxon>Solanaceae</taxon>
        <taxon>Nicotianoideae</taxon>
        <taxon>Nicotianeae</taxon>
        <taxon>Nicotiana</taxon>
    </lineage>
</organism>
<name>A0A1U7WWU6_NICSY</name>
<accession>A0A1U7WWU6</accession>
<reference evidence="1" key="1">
    <citation type="journal article" date="2013" name="Genome Biol.">
        <title>Reference genomes and transcriptomes of Nicotiana sylvestris and Nicotiana tomentosiformis.</title>
        <authorList>
            <person name="Sierro N."/>
            <person name="Battey J.N."/>
            <person name="Ouadi S."/>
            <person name="Bovet L."/>
            <person name="Goepfert S."/>
            <person name="Bakaher N."/>
            <person name="Peitsch M.C."/>
            <person name="Ivanov N.V."/>
        </authorList>
    </citation>
    <scope>NUCLEOTIDE SEQUENCE [LARGE SCALE GENOMIC DNA]</scope>
</reference>
<dbReference type="RefSeq" id="XP_009784392.1">
    <property type="nucleotide sequence ID" value="XM_009786090.1"/>
</dbReference>
<keyword evidence="1" id="KW-1185">Reference proteome</keyword>
<evidence type="ECO:0000313" key="2">
    <source>
        <dbReference type="RefSeq" id="XP_009784392.1"/>
    </source>
</evidence>